<keyword evidence="4" id="KW-1185">Reference proteome</keyword>
<accession>A0ABY5LGE4</accession>
<evidence type="ECO:0000259" key="2">
    <source>
        <dbReference type="Pfam" id="PF20419"/>
    </source>
</evidence>
<organism evidence="3 4">
    <name type="scientific">Vibrio japonicus</name>
    <dbReference type="NCBI Taxonomy" id="1824638"/>
    <lineage>
        <taxon>Bacteria</taxon>
        <taxon>Pseudomonadati</taxon>
        <taxon>Pseudomonadota</taxon>
        <taxon>Gammaproteobacteria</taxon>
        <taxon>Vibrionales</taxon>
        <taxon>Vibrionaceae</taxon>
        <taxon>Vibrio</taxon>
    </lineage>
</organism>
<evidence type="ECO:0000313" key="3">
    <source>
        <dbReference type="EMBL" id="UUM30916.1"/>
    </source>
</evidence>
<dbReference type="Pfam" id="PF20419">
    <property type="entry name" value="DUF6701"/>
    <property type="match status" value="1"/>
</dbReference>
<proteinExistence type="predicted"/>
<dbReference type="EMBL" id="CP102096">
    <property type="protein sequence ID" value="UUM30916.1"/>
    <property type="molecule type" value="Genomic_DNA"/>
</dbReference>
<reference evidence="3" key="1">
    <citation type="submission" date="2022-07" db="EMBL/GenBank/DDBJ databases">
        <title>Complete genome of Vibrio japonicus strain JCM 31412T and phylogenomic assessment of the Nereis clade of the genus Vibrio.</title>
        <authorList>
            <person name="Shlafstein M.D."/>
            <person name="Emsley S.A."/>
            <person name="Ushijima B."/>
            <person name="Videau P."/>
            <person name="Saw J.H."/>
        </authorList>
    </citation>
    <scope>NUCLEOTIDE SEQUENCE</scope>
    <source>
        <strain evidence="3">JCM 31412</strain>
    </source>
</reference>
<protein>
    <recommendedName>
        <fullName evidence="2">DUF6701 domain-containing protein</fullName>
    </recommendedName>
</protein>
<feature type="signal peptide" evidence="1">
    <location>
        <begin position="1"/>
        <end position="22"/>
    </location>
</feature>
<evidence type="ECO:0000313" key="4">
    <source>
        <dbReference type="Proteomes" id="UP001058602"/>
    </source>
</evidence>
<dbReference type="InterPro" id="IPR046524">
    <property type="entry name" value="DUF6701"/>
</dbReference>
<evidence type="ECO:0000256" key="1">
    <source>
        <dbReference type="SAM" id="SignalP"/>
    </source>
</evidence>
<dbReference type="Proteomes" id="UP001058602">
    <property type="component" value="Chromosome 1"/>
</dbReference>
<sequence>MNILKRAVSVLVLYIISYPAMAIVDECVYFKSAVQTWDSSEATLNINTNPDTNVSSYVKNPNGSDQVGFKGIQIEGNHDAACRISDTEATECIGNESLIVEKPDFSNSAFTGVDGSIVRDDVLSPGNYESIKITAGWGSKITVTPGEYWISNFELSGFEELVFSDNEKTVINVERLSQSGGSSFNHQGKPDNLIIKAYNSALGAPAQIAMSGAGSFSALIISEGSFVANGKIEILGSVTAKNITLSGGAHVIAKGDCFSEKPKLELRISPTTDSGTACDGIPVTFSLVNSDTDQVVIGSGQILAVTSAPHSGSNTACWSENGSITTNQCTPNSDHGFIATFARGQAASITWYIHSKFLNDYNVRAMVASEDLEASSGPYRFSPSSLLFLPEGIDGGEDRQVAHRPFAARFKLSGSTGNGNQLNCNVVDYDSLKEIQLENAQLPTDSPHNLQVSIDSGRTWQSANTTFSLTFKDGVAGGDVNAADGSILFKLDDAGLVDLKATAFSFGKYIEATKRIHFRPFALALCDSNGALPHSTDESNGGFTASGSDATSYLKAFGWVNTLDSNNNGIPDNNVTATGLCREAETPSYYTHNGFPAIASFSQPELIYPPSGSRGNLTLDGTLLPNTSVEINSSDRNKSRLLNWDEVGTVALSASQANYMGLAGFNIPGVSAQVGRFYPKYFKTVNTPVWNYPNGQTFAYMNQPFNGVTFDVEALNAKEEPVSNYAYFDESLTASFALFEPDFSDRFNAPTPSKSWALNGGRSIGTFNLNKETLSADCESELCWKKAETSEGYEDGPFNTSGGEASRISITQEGLSNTDPVMYPPSTGGNDPQLLSSQPDIRFGRAVIDSVGGKVDNGQTIPLRLEFWNGTHFVTNGDDSTTYIAGINVVSSNKSIWVESGKTAADVNLENGGVVENGESNRITASQNASVRQQTQVWLELDSGVRAAPWLRYRWDDDYRPEVNGEEDPSTIITFGIYRGNDRIIFRGEPRLFAH</sequence>
<feature type="domain" description="DUF6701" evidence="2">
    <location>
        <begin position="416"/>
        <end position="989"/>
    </location>
</feature>
<name>A0ABY5LGE4_9VIBR</name>
<gene>
    <name evidence="3" type="ORF">NP165_01790</name>
</gene>
<feature type="chain" id="PRO_5046368470" description="DUF6701 domain-containing protein" evidence="1">
    <location>
        <begin position="23"/>
        <end position="995"/>
    </location>
</feature>
<keyword evidence="1" id="KW-0732">Signal</keyword>
<dbReference type="RefSeq" id="WP_257084644.1">
    <property type="nucleotide sequence ID" value="NZ_CP102096.1"/>
</dbReference>